<evidence type="ECO:0008006" key="3">
    <source>
        <dbReference type="Google" id="ProtNLM"/>
    </source>
</evidence>
<reference evidence="1 2" key="1">
    <citation type="submission" date="2017-09" db="EMBL/GenBank/DDBJ databases">
        <title>Large-scale bioinformatics analysis of Bacillus genomes uncovers conserved roles of natural products in bacterial physiology.</title>
        <authorList>
            <consortium name="Agbiome Team Llc"/>
            <person name="Bleich R.M."/>
            <person name="Grubbs K.J."/>
            <person name="Santa Maria K.C."/>
            <person name="Allen S.E."/>
            <person name="Farag S."/>
            <person name="Shank E.A."/>
            <person name="Bowers A."/>
        </authorList>
    </citation>
    <scope>NUCLEOTIDE SEQUENCE [LARGE SCALE GENOMIC DNA]</scope>
    <source>
        <strain evidence="1 2">AFS040105</strain>
    </source>
</reference>
<gene>
    <name evidence="1" type="ORF">COD19_13840</name>
</gene>
<dbReference type="EMBL" id="NUMG01000016">
    <property type="protein sequence ID" value="PGU01369.1"/>
    <property type="molecule type" value="Genomic_DNA"/>
</dbReference>
<dbReference type="InterPro" id="IPR023137">
    <property type="entry name" value="BrxA_sf"/>
</dbReference>
<proteinExistence type="predicted"/>
<dbReference type="Gene3D" id="1.10.3540.10">
    <property type="entry name" value="uncharacterized protein from magnetospirillum magneticum domain"/>
    <property type="match status" value="1"/>
</dbReference>
<comment type="caution">
    <text evidence="1">The sequence shown here is derived from an EMBL/GenBank/DDBJ whole genome shotgun (WGS) entry which is preliminary data.</text>
</comment>
<accession>A0A2C1LTZ9</accession>
<organism evidence="1 2">
    <name type="scientific">Bacillus cereus</name>
    <dbReference type="NCBI Taxonomy" id="1396"/>
    <lineage>
        <taxon>Bacteria</taxon>
        <taxon>Bacillati</taxon>
        <taxon>Bacillota</taxon>
        <taxon>Bacilli</taxon>
        <taxon>Bacillales</taxon>
        <taxon>Bacillaceae</taxon>
        <taxon>Bacillus</taxon>
        <taxon>Bacillus cereus group</taxon>
    </lineage>
</organism>
<name>A0A2C1LTZ9_BACCE</name>
<evidence type="ECO:0000313" key="1">
    <source>
        <dbReference type="EMBL" id="PGU01369.1"/>
    </source>
</evidence>
<dbReference type="AlphaFoldDB" id="A0A2C1LTZ9"/>
<dbReference type="InterPro" id="IPR014948">
    <property type="entry name" value="BrxA"/>
</dbReference>
<dbReference type="Pfam" id="PF08849">
    <property type="entry name" value="BrxA"/>
    <property type="match status" value="1"/>
</dbReference>
<dbReference type="Proteomes" id="UP000225766">
    <property type="component" value="Unassembled WGS sequence"/>
</dbReference>
<dbReference type="RefSeq" id="WP_098882709.1">
    <property type="nucleotide sequence ID" value="NZ_NUMG01000016.1"/>
</dbReference>
<protein>
    <recommendedName>
        <fullName evidence="3">DUF1819 family protein</fullName>
    </recommendedName>
</protein>
<sequence length="200" mass="23683">MVKEQVYKSTIKSRPLLFLETKKVSTLLYKGFKEFEVKEKAIVENIFQVNTETRKKEIASSILARVKMLDEYLIREIAHGDIESSKAIVLYAIMKTDRLFFEFMNEVFKEKFVFGETFLTDADFNIFFENKQQQSEKVASWNDYTFYKLKQVYIRILFEAGYLKNQKGNREIERPLLNIDVVEYIRALGDDIYMDILVGE</sequence>
<evidence type="ECO:0000313" key="2">
    <source>
        <dbReference type="Proteomes" id="UP000225766"/>
    </source>
</evidence>